<name>A0A6J6HAA3_9ZZZZ</name>
<dbReference type="PANTHER" id="PTHR22642:SF2">
    <property type="entry name" value="PROTEIN LONG AFTER FAR-RED 3"/>
    <property type="match status" value="1"/>
</dbReference>
<dbReference type="EMBL" id="CAEZUP010000035">
    <property type="protein sequence ID" value="CAB4609443.1"/>
    <property type="molecule type" value="Genomic_DNA"/>
</dbReference>
<protein>
    <submittedName>
        <fullName evidence="2">Unannotated protein</fullName>
    </submittedName>
</protein>
<dbReference type="Gene3D" id="2.30.40.10">
    <property type="entry name" value="Urease, subunit C, domain 1"/>
    <property type="match status" value="1"/>
</dbReference>
<feature type="domain" description="Amidohydrolase 3" evidence="1">
    <location>
        <begin position="52"/>
        <end position="542"/>
    </location>
</feature>
<dbReference type="InterPro" id="IPR032466">
    <property type="entry name" value="Metal_Hydrolase"/>
</dbReference>
<dbReference type="GO" id="GO:0016810">
    <property type="term" value="F:hydrolase activity, acting on carbon-nitrogen (but not peptide) bonds"/>
    <property type="evidence" value="ECO:0007669"/>
    <property type="project" value="InterPro"/>
</dbReference>
<dbReference type="Gene3D" id="3.20.20.140">
    <property type="entry name" value="Metal-dependent hydrolases"/>
    <property type="match status" value="1"/>
</dbReference>
<dbReference type="InterPro" id="IPR011059">
    <property type="entry name" value="Metal-dep_hydrolase_composite"/>
</dbReference>
<accession>A0A6J6HAA3</accession>
<dbReference type="InterPro" id="IPR013108">
    <property type="entry name" value="Amidohydro_3"/>
</dbReference>
<dbReference type="Pfam" id="PF07969">
    <property type="entry name" value="Amidohydro_3"/>
    <property type="match status" value="1"/>
</dbReference>
<dbReference type="SUPFAM" id="SSF51338">
    <property type="entry name" value="Composite domain of metallo-dependent hydrolases"/>
    <property type="match status" value="1"/>
</dbReference>
<dbReference type="PANTHER" id="PTHR22642">
    <property type="entry name" value="IMIDAZOLONEPROPIONASE"/>
    <property type="match status" value="1"/>
</dbReference>
<sequence>MAADLILTARSIITMEPDAPRATAVAINGADGTIAAVGDLDACRKALPSAPVQDLGDIVLMPGFIESHSHPVLSGMMTQKPAHWIAPYVGFPTWADVVTEFKRVDKETPAGEALIFNGLDRLLHGCEAPTAAVLDAIFGEREAIVADNSGHAAYCTTSALKSLGWIENPPADPVGGSYGRNPDGSINGQAFELSAVMSMASPFMARVVKNPLASAAEWYALMARNGITSTSEMTYDDSQKAAFVGLALQPSCPLRISLYHMSTDDKCGDKFESPIPLAMLQKKGIKLWADGSPWVGNVALTFPYLDTAATRLAGIKPGVPGIEEMNYTRAQLDEIIDQYAPTGLQFSFHCNGDAALDVVLDAYEAALKKFDLLGTDHRWRLEHLGATRPDQFVRAASLGVYASMGPFQFQYWGDLLDGEMFDHEHGSQWCRVKDATDAGLRPSYHNDGAVTPPSPVMNIKTVTTRSTNSGTVRGEDQKVSLDEALRAQTIDAAFILGREDEIGSIKVGKLADLVELSADPYTLDPMKLATDLGINGTWLSGSRIDLDAFLVGAGAEPADDHKHLTVPRKSCC</sequence>
<gene>
    <name evidence="2" type="ORF">UFOPK1835_00985</name>
</gene>
<proteinExistence type="predicted"/>
<evidence type="ECO:0000313" key="2">
    <source>
        <dbReference type="EMBL" id="CAB4609443.1"/>
    </source>
</evidence>
<dbReference type="CDD" id="cd01300">
    <property type="entry name" value="YtcJ_like"/>
    <property type="match status" value="1"/>
</dbReference>
<dbReference type="InterPro" id="IPR033932">
    <property type="entry name" value="YtcJ-like"/>
</dbReference>
<dbReference type="Gene3D" id="3.10.310.70">
    <property type="match status" value="1"/>
</dbReference>
<evidence type="ECO:0000259" key="1">
    <source>
        <dbReference type="Pfam" id="PF07969"/>
    </source>
</evidence>
<dbReference type="SUPFAM" id="SSF51556">
    <property type="entry name" value="Metallo-dependent hydrolases"/>
    <property type="match status" value="1"/>
</dbReference>
<reference evidence="2" key="1">
    <citation type="submission" date="2020-05" db="EMBL/GenBank/DDBJ databases">
        <authorList>
            <person name="Chiriac C."/>
            <person name="Salcher M."/>
            <person name="Ghai R."/>
            <person name="Kavagutti S V."/>
        </authorList>
    </citation>
    <scope>NUCLEOTIDE SEQUENCE</scope>
</reference>
<organism evidence="2">
    <name type="scientific">freshwater metagenome</name>
    <dbReference type="NCBI Taxonomy" id="449393"/>
    <lineage>
        <taxon>unclassified sequences</taxon>
        <taxon>metagenomes</taxon>
        <taxon>ecological metagenomes</taxon>
    </lineage>
</organism>
<dbReference type="AlphaFoldDB" id="A0A6J6HAA3"/>